<keyword evidence="2" id="KW-1185">Reference proteome</keyword>
<organism evidence="1 2">
    <name type="scientific">Acinetobacter silvestris</name>
    <dbReference type="NCBI Taxonomy" id="1977882"/>
    <lineage>
        <taxon>Bacteria</taxon>
        <taxon>Pseudomonadati</taxon>
        <taxon>Pseudomonadota</taxon>
        <taxon>Gammaproteobacteria</taxon>
        <taxon>Moraxellales</taxon>
        <taxon>Moraxellaceae</taxon>
        <taxon>Acinetobacter</taxon>
    </lineage>
</organism>
<dbReference type="AlphaFoldDB" id="A0A1Y3CJI6"/>
<sequence>MQQYYKTQLGIDALKNRTLDLNARQRRLLLLIGTEDFLRMNDLIKRSLAPLEILSQLKNMGLIDYDPTHPLYTLEHNQNISEIDLDIDIQRKNIEAVIINTQLHSTNTITQIPHTHFIPNSTEVLTTLTFDEIKQVMHTLLQQHCGLMAKQLINRINATQTLSDLKLCQMQWITVLQESRISPIELNKTMQHINQSIQQLNLS</sequence>
<gene>
    <name evidence="1" type="ORF">B9T28_06180</name>
</gene>
<dbReference type="EMBL" id="NEGB01000003">
    <property type="protein sequence ID" value="OTG65786.1"/>
    <property type="molecule type" value="Genomic_DNA"/>
</dbReference>
<dbReference type="OrthoDB" id="6711986at2"/>
<evidence type="ECO:0000313" key="1">
    <source>
        <dbReference type="EMBL" id="OTG65786.1"/>
    </source>
</evidence>
<reference evidence="1 2" key="1">
    <citation type="submission" date="2017-04" db="EMBL/GenBank/DDBJ databases">
        <title>High diversity of culturable Acinetobacter species in natural soil and water ecosystems.</title>
        <authorList>
            <person name="Nemec A."/>
            <person name="Radolfova-Krizova L."/>
        </authorList>
    </citation>
    <scope>NUCLEOTIDE SEQUENCE [LARGE SCALE GENOMIC DNA]</scope>
    <source>
        <strain evidence="1 2">ANC 4999</strain>
    </source>
</reference>
<dbReference type="RefSeq" id="WP_086203082.1">
    <property type="nucleotide sequence ID" value="NZ_NEGB01000003.1"/>
</dbReference>
<proteinExistence type="predicted"/>
<accession>A0A1Y3CJI6</accession>
<name>A0A1Y3CJI6_9GAMM</name>
<dbReference type="Proteomes" id="UP000242765">
    <property type="component" value="Unassembled WGS sequence"/>
</dbReference>
<comment type="caution">
    <text evidence="1">The sequence shown here is derived from an EMBL/GenBank/DDBJ whole genome shotgun (WGS) entry which is preliminary data.</text>
</comment>
<protein>
    <submittedName>
        <fullName evidence="1">Uncharacterized protein</fullName>
    </submittedName>
</protein>
<evidence type="ECO:0000313" key="2">
    <source>
        <dbReference type="Proteomes" id="UP000242765"/>
    </source>
</evidence>